<accession>A0ABV1DQ14</accession>
<evidence type="ECO:0000256" key="4">
    <source>
        <dbReference type="SAM" id="SignalP"/>
    </source>
</evidence>
<dbReference type="InterPro" id="IPR002053">
    <property type="entry name" value="Glyco_hydro_25"/>
</dbReference>
<dbReference type="CDD" id="cd00118">
    <property type="entry name" value="LysM"/>
    <property type="match status" value="3"/>
</dbReference>
<dbReference type="SMART" id="SM00257">
    <property type="entry name" value="LysM"/>
    <property type="match status" value="3"/>
</dbReference>
<dbReference type="InterPro" id="IPR018392">
    <property type="entry name" value="LysM"/>
</dbReference>
<sequence length="405" mass="44341">MNMIRRVSSYILFFGVFMLLGCTSVFALPPEDGNQRQGIDVSMWQGDIDFEEVAGTGVDTVYIRSSLGSDYTDPYFEHNYERARAAGLNVGFYHYVTARTVSQAVYEAHFYVNVIQGKEFQCRLAMDFEDLTRLSAGEANEIGLAFIRTVENLSGKGTVVYSDAYNAGNVFGGELTEYPLWIAEYDVSEPSSQVNWDSWAGWQYSDTGNVAGISGYVDLDRYTDAMFLEEAGSVPGPVPMPEPSSSTVEYTVKSGDTLWGIARMYRTSVSAIVSENGIANPNLIYPGEVLRITLADQVSSSQVDNTYMVRRGDTLWGIARMYRISVARLAAINHISDPNLIYPGEVLQISASGSTGDVGRTYIVRYGDTLSGIADRFGTTVSQLAAVNGIADPNLIYAGEVLTVS</sequence>
<evidence type="ECO:0000256" key="2">
    <source>
        <dbReference type="ARBA" id="ARBA00022801"/>
    </source>
</evidence>
<feature type="signal peptide" evidence="4">
    <location>
        <begin position="1"/>
        <end position="27"/>
    </location>
</feature>
<dbReference type="InterPro" id="IPR036779">
    <property type="entry name" value="LysM_dom_sf"/>
</dbReference>
<dbReference type="SUPFAM" id="SSF54106">
    <property type="entry name" value="LysM domain"/>
    <property type="match status" value="3"/>
</dbReference>
<feature type="chain" id="PRO_5046435648" evidence="4">
    <location>
        <begin position="28"/>
        <end position="405"/>
    </location>
</feature>
<dbReference type="Gene3D" id="3.20.20.80">
    <property type="entry name" value="Glycosidases"/>
    <property type="match status" value="1"/>
</dbReference>
<dbReference type="SUPFAM" id="SSF51445">
    <property type="entry name" value="(Trans)glycosidases"/>
    <property type="match status" value="1"/>
</dbReference>
<evidence type="ECO:0000313" key="7">
    <source>
        <dbReference type="Proteomes" id="UP001457898"/>
    </source>
</evidence>
<name>A0ABV1DQ14_9FIRM</name>
<dbReference type="PROSITE" id="PS51257">
    <property type="entry name" value="PROKAR_LIPOPROTEIN"/>
    <property type="match status" value="1"/>
</dbReference>
<keyword evidence="7" id="KW-1185">Reference proteome</keyword>
<feature type="domain" description="LysM" evidence="5">
    <location>
        <begin position="248"/>
        <end position="292"/>
    </location>
</feature>
<dbReference type="InterPro" id="IPR017853">
    <property type="entry name" value="GH"/>
</dbReference>
<evidence type="ECO:0000256" key="3">
    <source>
        <dbReference type="ARBA" id="ARBA00023295"/>
    </source>
</evidence>
<gene>
    <name evidence="6" type="ORF">WMO65_12690</name>
</gene>
<organism evidence="6 7">
    <name type="scientific">Blautia caccae</name>
    <dbReference type="NCBI Taxonomy" id="3133175"/>
    <lineage>
        <taxon>Bacteria</taxon>
        <taxon>Bacillati</taxon>
        <taxon>Bacillota</taxon>
        <taxon>Clostridia</taxon>
        <taxon>Lachnospirales</taxon>
        <taxon>Lachnospiraceae</taxon>
        <taxon>Blautia</taxon>
    </lineage>
</organism>
<comment type="similarity">
    <text evidence="1">Belongs to the glycosyl hydrolase 25 family.</text>
</comment>
<evidence type="ECO:0000256" key="1">
    <source>
        <dbReference type="ARBA" id="ARBA00010646"/>
    </source>
</evidence>
<comment type="caution">
    <text evidence="6">The sequence shown here is derived from an EMBL/GenBank/DDBJ whole genome shotgun (WGS) entry which is preliminary data.</text>
</comment>
<dbReference type="Pfam" id="PF01476">
    <property type="entry name" value="LysM"/>
    <property type="match status" value="3"/>
</dbReference>
<proteinExistence type="inferred from homology"/>
<dbReference type="PANTHER" id="PTHR33734">
    <property type="entry name" value="LYSM DOMAIN-CONTAINING GPI-ANCHORED PROTEIN 2"/>
    <property type="match status" value="1"/>
</dbReference>
<dbReference type="InterPro" id="IPR018077">
    <property type="entry name" value="Glyco_hydro_fam25_subgr"/>
</dbReference>
<dbReference type="PROSITE" id="PS51782">
    <property type="entry name" value="LYSM"/>
    <property type="match status" value="3"/>
</dbReference>
<keyword evidence="4" id="KW-0732">Signal</keyword>
<reference evidence="6 7" key="1">
    <citation type="submission" date="2024-03" db="EMBL/GenBank/DDBJ databases">
        <title>Human intestinal bacterial collection.</title>
        <authorList>
            <person name="Pauvert C."/>
            <person name="Hitch T.C.A."/>
            <person name="Clavel T."/>
        </authorList>
    </citation>
    <scope>NUCLEOTIDE SEQUENCE [LARGE SCALE GENOMIC DNA]</scope>
    <source>
        <strain evidence="6 7">CLA-SR-H028</strain>
    </source>
</reference>
<dbReference type="Pfam" id="PF01183">
    <property type="entry name" value="Glyco_hydro_25"/>
    <property type="match status" value="1"/>
</dbReference>
<dbReference type="RefSeq" id="WP_187370611.1">
    <property type="nucleotide sequence ID" value="NZ_JBBMFP010000010.1"/>
</dbReference>
<dbReference type="PROSITE" id="PS51904">
    <property type="entry name" value="GLYCOSYL_HYDROL_F25_2"/>
    <property type="match status" value="1"/>
</dbReference>
<dbReference type="EMBL" id="JBBMFP010000010">
    <property type="protein sequence ID" value="MEQ2431866.1"/>
    <property type="molecule type" value="Genomic_DNA"/>
</dbReference>
<dbReference type="PANTHER" id="PTHR33734:SF22">
    <property type="entry name" value="MEMBRANE-BOUND LYTIC MUREIN TRANSGLYCOSYLASE D"/>
    <property type="match status" value="1"/>
</dbReference>
<evidence type="ECO:0000259" key="5">
    <source>
        <dbReference type="PROSITE" id="PS51782"/>
    </source>
</evidence>
<feature type="domain" description="LysM" evidence="5">
    <location>
        <begin position="360"/>
        <end position="404"/>
    </location>
</feature>
<dbReference type="SMART" id="SM00641">
    <property type="entry name" value="Glyco_25"/>
    <property type="match status" value="1"/>
</dbReference>
<protein>
    <submittedName>
        <fullName evidence="6">LysM peptidoglycan-binding domain-containing protein</fullName>
    </submittedName>
</protein>
<dbReference type="Gene3D" id="3.10.350.10">
    <property type="entry name" value="LysM domain"/>
    <property type="match status" value="3"/>
</dbReference>
<keyword evidence="3" id="KW-0326">Glycosidase</keyword>
<dbReference type="Proteomes" id="UP001457898">
    <property type="component" value="Unassembled WGS sequence"/>
</dbReference>
<feature type="domain" description="LysM" evidence="5">
    <location>
        <begin position="305"/>
        <end position="349"/>
    </location>
</feature>
<evidence type="ECO:0000313" key="6">
    <source>
        <dbReference type="EMBL" id="MEQ2431866.1"/>
    </source>
</evidence>
<keyword evidence="2" id="KW-0378">Hydrolase</keyword>